<organism evidence="2 3">
    <name type="scientific">Lentinula boryana</name>
    <dbReference type="NCBI Taxonomy" id="40481"/>
    <lineage>
        <taxon>Eukaryota</taxon>
        <taxon>Fungi</taxon>
        <taxon>Dikarya</taxon>
        <taxon>Basidiomycota</taxon>
        <taxon>Agaricomycotina</taxon>
        <taxon>Agaricomycetes</taxon>
        <taxon>Agaricomycetidae</taxon>
        <taxon>Agaricales</taxon>
        <taxon>Marasmiineae</taxon>
        <taxon>Omphalotaceae</taxon>
        <taxon>Lentinula</taxon>
    </lineage>
</organism>
<dbReference type="InterPro" id="IPR029033">
    <property type="entry name" value="His_PPase_superfam"/>
</dbReference>
<keyword evidence="3" id="KW-1185">Reference proteome</keyword>
<dbReference type="Gene3D" id="3.40.50.1240">
    <property type="entry name" value="Phosphoglycerate mutase-like"/>
    <property type="match status" value="1"/>
</dbReference>
<name>A0ABQ8QEH1_9AGAR</name>
<dbReference type="Pfam" id="PF00300">
    <property type="entry name" value="His_Phos_1"/>
    <property type="match status" value="1"/>
</dbReference>
<evidence type="ECO:0000256" key="1">
    <source>
        <dbReference type="ARBA" id="ARBA00022801"/>
    </source>
</evidence>
<dbReference type="CDD" id="cd07067">
    <property type="entry name" value="HP_PGM_like"/>
    <property type="match status" value="1"/>
</dbReference>
<dbReference type="InterPro" id="IPR051695">
    <property type="entry name" value="Phosphoglycerate_Mutase"/>
</dbReference>
<accession>A0ABQ8QEH1</accession>
<evidence type="ECO:0000313" key="2">
    <source>
        <dbReference type="EMBL" id="KAJ3996901.1"/>
    </source>
</evidence>
<protein>
    <submittedName>
        <fullName evidence="2">Phosphoglycerate mutase-like protein</fullName>
    </submittedName>
</protein>
<reference evidence="2" key="1">
    <citation type="submission" date="2022-08" db="EMBL/GenBank/DDBJ databases">
        <authorList>
            <consortium name="DOE Joint Genome Institute"/>
            <person name="Min B."/>
            <person name="Riley R."/>
            <person name="Sierra-Patev S."/>
            <person name="Naranjo-Ortiz M."/>
            <person name="Looney B."/>
            <person name="Konkel Z."/>
            <person name="Slot J.C."/>
            <person name="Sakamoto Y."/>
            <person name="Steenwyk J.L."/>
            <person name="Rokas A."/>
            <person name="Carro J."/>
            <person name="Camarero S."/>
            <person name="Ferreira P."/>
            <person name="Molpeceres G."/>
            <person name="Ruiz-Duenas F.J."/>
            <person name="Serrano A."/>
            <person name="Henrissat B."/>
            <person name="Drula E."/>
            <person name="Hughes K.W."/>
            <person name="Mata J.L."/>
            <person name="Ishikawa N.K."/>
            <person name="Vargas-Isla R."/>
            <person name="Ushijima S."/>
            <person name="Smith C.A."/>
            <person name="Ahrendt S."/>
            <person name="Andreopoulos W."/>
            <person name="He G."/>
            <person name="Labutti K."/>
            <person name="Lipzen A."/>
            <person name="Ng V."/>
            <person name="Sandor L."/>
            <person name="Barry K."/>
            <person name="Martinez A.T."/>
            <person name="Xiao Y."/>
            <person name="Gibbons J.G."/>
            <person name="Terashima K."/>
            <person name="Hibbett D.S."/>
            <person name="Grigoriev I.V."/>
        </authorList>
    </citation>
    <scope>NUCLEOTIDE SEQUENCE</scope>
    <source>
        <strain evidence="2">TFB10827</strain>
    </source>
</reference>
<dbReference type="SMART" id="SM00855">
    <property type="entry name" value="PGAM"/>
    <property type="match status" value="1"/>
</dbReference>
<proteinExistence type="predicted"/>
<comment type="caution">
    <text evidence="2">The sequence shown here is derived from an EMBL/GenBank/DDBJ whole genome shotgun (WGS) entry which is preliminary data.</text>
</comment>
<dbReference type="InterPro" id="IPR013078">
    <property type="entry name" value="His_Pase_superF_clade-1"/>
</dbReference>
<sequence length="295" mass="33739">MLTSRYKMVTFTFIRHGQSTDNIKKAWAGWKDAPLSNHGMKVGTRHYQPSYNWLITPQQATSLGKWFSDNEVHFTAILSSNLDRAATTAEIILNHQPEPHPPHVKSLLLREQYFGIAEGKPWSKRLHNGSSLEEHYEQGIFPHLPRRSDRFPGGESRDDLAARAERAIDELLMPHILSTEEQEYVHIAVISHGLFIREIVNALYRREFGKERLLENYRGLSNTGWTRVIVEVKNPQHSLKSISPLNLDLSVRITDFNKHEHLNNLVRQRGGIGSLAHDPKQKDIRGFFAGATSKS</sequence>
<evidence type="ECO:0000313" key="3">
    <source>
        <dbReference type="Proteomes" id="UP001163828"/>
    </source>
</evidence>
<dbReference type="Proteomes" id="UP001163828">
    <property type="component" value="Unassembled WGS sequence"/>
</dbReference>
<dbReference type="EMBL" id="MU790597">
    <property type="protein sequence ID" value="KAJ3996901.1"/>
    <property type="molecule type" value="Genomic_DNA"/>
</dbReference>
<gene>
    <name evidence="2" type="ORF">F5050DRAFT_1807286</name>
</gene>
<dbReference type="SUPFAM" id="SSF53254">
    <property type="entry name" value="Phosphoglycerate mutase-like"/>
    <property type="match status" value="1"/>
</dbReference>
<dbReference type="PANTHER" id="PTHR46517:SF1">
    <property type="entry name" value="FRUCTOSE-2,6-BISPHOSPHATASE TIGAR"/>
    <property type="match status" value="1"/>
</dbReference>
<keyword evidence="1" id="KW-0378">Hydrolase</keyword>
<dbReference type="PANTHER" id="PTHR46517">
    <property type="entry name" value="FRUCTOSE-2,6-BISPHOSPHATASE TIGAR"/>
    <property type="match status" value="1"/>
</dbReference>